<accession>A0A5B6VJ95</accession>
<proteinExistence type="predicted"/>
<keyword evidence="3" id="KW-1185">Reference proteome</keyword>
<dbReference type="OrthoDB" id="1934430at2759"/>
<reference evidence="3" key="1">
    <citation type="journal article" date="2019" name="Plant Biotechnol. J.">
        <title>Genome sequencing of the Australian wild diploid species Gossypium australe highlights disease resistance and delayed gland morphogenesis.</title>
        <authorList>
            <person name="Cai Y."/>
            <person name="Cai X."/>
            <person name="Wang Q."/>
            <person name="Wang P."/>
            <person name="Zhang Y."/>
            <person name="Cai C."/>
            <person name="Xu Y."/>
            <person name="Wang K."/>
            <person name="Zhou Z."/>
            <person name="Wang C."/>
            <person name="Geng S."/>
            <person name="Li B."/>
            <person name="Dong Q."/>
            <person name="Hou Y."/>
            <person name="Wang H."/>
            <person name="Ai P."/>
            <person name="Liu Z."/>
            <person name="Yi F."/>
            <person name="Sun M."/>
            <person name="An G."/>
            <person name="Cheng J."/>
            <person name="Zhang Y."/>
            <person name="Shi Q."/>
            <person name="Xie Y."/>
            <person name="Shi X."/>
            <person name="Chang Y."/>
            <person name="Huang F."/>
            <person name="Chen Y."/>
            <person name="Hong S."/>
            <person name="Mi L."/>
            <person name="Sun Q."/>
            <person name="Zhang L."/>
            <person name="Zhou B."/>
            <person name="Peng R."/>
            <person name="Zhang X."/>
            <person name="Liu F."/>
        </authorList>
    </citation>
    <scope>NUCLEOTIDE SEQUENCE [LARGE SCALE GENOMIC DNA]</scope>
    <source>
        <strain evidence="3">cv. PA1801</strain>
    </source>
</reference>
<comment type="caution">
    <text evidence="2">The sequence shown here is derived from an EMBL/GenBank/DDBJ whole genome shotgun (WGS) entry which is preliminary data.</text>
</comment>
<sequence>MKPSIQGPHGKLKQVLPNLPDTTSQGLPGPGNTSRGSAYQKFSSESPNETSFGTRTEKVLNSFLQNPLLKEDETSLSELAGRLRSENNLLQLVLKHQRIIEELMEENLKLRQILMEDLKIPPSKLQASYSSKIKSPCSECFYCRRKQRRNR</sequence>
<dbReference type="PANTHER" id="PTHR36051:SF2">
    <property type="entry name" value="DYNAMIN"/>
    <property type="match status" value="1"/>
</dbReference>
<dbReference type="AlphaFoldDB" id="A0A5B6VJ95"/>
<organism evidence="2 3">
    <name type="scientific">Gossypium australe</name>
    <dbReference type="NCBI Taxonomy" id="47621"/>
    <lineage>
        <taxon>Eukaryota</taxon>
        <taxon>Viridiplantae</taxon>
        <taxon>Streptophyta</taxon>
        <taxon>Embryophyta</taxon>
        <taxon>Tracheophyta</taxon>
        <taxon>Spermatophyta</taxon>
        <taxon>Magnoliopsida</taxon>
        <taxon>eudicotyledons</taxon>
        <taxon>Gunneridae</taxon>
        <taxon>Pentapetalae</taxon>
        <taxon>rosids</taxon>
        <taxon>malvids</taxon>
        <taxon>Malvales</taxon>
        <taxon>Malvaceae</taxon>
        <taxon>Malvoideae</taxon>
        <taxon>Gossypium</taxon>
    </lineage>
</organism>
<dbReference type="PANTHER" id="PTHR36051">
    <property type="entry name" value="DYNAMIN"/>
    <property type="match status" value="1"/>
</dbReference>
<gene>
    <name evidence="2" type="ORF">EPI10_014942</name>
</gene>
<feature type="region of interest" description="Disordered" evidence="1">
    <location>
        <begin position="1"/>
        <end position="54"/>
    </location>
</feature>
<name>A0A5B6VJ95_9ROSI</name>
<evidence type="ECO:0000256" key="1">
    <source>
        <dbReference type="SAM" id="MobiDB-lite"/>
    </source>
</evidence>
<feature type="compositionally biased region" description="Polar residues" evidence="1">
    <location>
        <begin position="20"/>
        <end position="54"/>
    </location>
</feature>
<dbReference type="Proteomes" id="UP000325315">
    <property type="component" value="Unassembled WGS sequence"/>
</dbReference>
<evidence type="ECO:0000313" key="3">
    <source>
        <dbReference type="Proteomes" id="UP000325315"/>
    </source>
</evidence>
<evidence type="ECO:0000313" key="2">
    <source>
        <dbReference type="EMBL" id="KAA3469118.1"/>
    </source>
</evidence>
<protein>
    <submittedName>
        <fullName evidence="2">Dynamin</fullName>
    </submittedName>
</protein>
<dbReference type="EMBL" id="SMMG02000006">
    <property type="protein sequence ID" value="KAA3469118.1"/>
    <property type="molecule type" value="Genomic_DNA"/>
</dbReference>